<evidence type="ECO:0000313" key="6">
    <source>
        <dbReference type="EMBL" id="MFH5230301.1"/>
    </source>
</evidence>
<evidence type="ECO:0000313" key="7">
    <source>
        <dbReference type="Proteomes" id="UP001609219"/>
    </source>
</evidence>
<proteinExistence type="predicted"/>
<accession>A0ABW7K5G8</accession>
<dbReference type="SUPFAM" id="SSF46689">
    <property type="entry name" value="Homeodomain-like"/>
    <property type="match status" value="1"/>
</dbReference>
<keyword evidence="1" id="KW-0805">Transcription regulation</keyword>
<name>A0ABW7K5G8_9NOCA</name>
<keyword evidence="7" id="KW-1185">Reference proteome</keyword>
<dbReference type="PROSITE" id="PS50977">
    <property type="entry name" value="HTH_TETR_2"/>
    <property type="match status" value="1"/>
</dbReference>
<reference evidence="6 7" key="1">
    <citation type="submission" date="2024-10" db="EMBL/GenBank/DDBJ databases">
        <authorList>
            <person name="Riesco R."/>
        </authorList>
    </citation>
    <scope>NUCLEOTIDE SEQUENCE [LARGE SCALE GENOMIC DNA]</scope>
    <source>
        <strain evidence="6 7">NCIMB 15450</strain>
    </source>
</reference>
<dbReference type="PANTHER" id="PTHR30055:SF220">
    <property type="entry name" value="TETR-FAMILY REGULATORY PROTEIN"/>
    <property type="match status" value="1"/>
</dbReference>
<keyword evidence="2 4" id="KW-0238">DNA-binding</keyword>
<evidence type="ECO:0000256" key="1">
    <source>
        <dbReference type="ARBA" id="ARBA00023015"/>
    </source>
</evidence>
<dbReference type="InterPro" id="IPR025996">
    <property type="entry name" value="MT1864/Rv1816-like_C"/>
</dbReference>
<evidence type="ECO:0000256" key="4">
    <source>
        <dbReference type="PROSITE-ProRule" id="PRU00335"/>
    </source>
</evidence>
<feature type="domain" description="HTH tetR-type" evidence="5">
    <location>
        <begin position="15"/>
        <end position="75"/>
    </location>
</feature>
<keyword evidence="3" id="KW-0804">Transcription</keyword>
<dbReference type="SUPFAM" id="SSF48498">
    <property type="entry name" value="Tetracyclin repressor-like, C-terminal domain"/>
    <property type="match status" value="1"/>
</dbReference>
<evidence type="ECO:0000256" key="3">
    <source>
        <dbReference type="ARBA" id="ARBA00023163"/>
    </source>
</evidence>
<evidence type="ECO:0000259" key="5">
    <source>
        <dbReference type="PROSITE" id="PS50977"/>
    </source>
</evidence>
<dbReference type="EMBL" id="JBIMSN010000072">
    <property type="protein sequence ID" value="MFH5230301.1"/>
    <property type="molecule type" value="Genomic_DNA"/>
</dbReference>
<organism evidence="6 7">
    <name type="scientific">Antrihabitans spumae</name>
    <dbReference type="NCBI Taxonomy" id="3373370"/>
    <lineage>
        <taxon>Bacteria</taxon>
        <taxon>Bacillati</taxon>
        <taxon>Actinomycetota</taxon>
        <taxon>Actinomycetes</taxon>
        <taxon>Mycobacteriales</taxon>
        <taxon>Nocardiaceae</taxon>
        <taxon>Antrihabitans</taxon>
    </lineage>
</organism>
<dbReference type="Proteomes" id="UP001609219">
    <property type="component" value="Unassembled WGS sequence"/>
</dbReference>
<dbReference type="Pfam" id="PF00440">
    <property type="entry name" value="TetR_N"/>
    <property type="match status" value="1"/>
</dbReference>
<gene>
    <name evidence="6" type="ORF">ACHIRB_17210</name>
</gene>
<feature type="DNA-binding region" description="H-T-H motif" evidence="4">
    <location>
        <begin position="38"/>
        <end position="57"/>
    </location>
</feature>
<dbReference type="PANTHER" id="PTHR30055">
    <property type="entry name" value="HTH-TYPE TRANSCRIPTIONAL REGULATOR RUTR"/>
    <property type="match status" value="1"/>
</dbReference>
<dbReference type="InterPro" id="IPR050109">
    <property type="entry name" value="HTH-type_TetR-like_transc_reg"/>
</dbReference>
<sequence length="213" mass="22845">MSPSTKPQRSSYHHGDLKNALTRAAEELAASDGPEQITVRAVAKSVGVTPTAAYRHFADRDELLDAVKQRAMVELATSIGGRLATIDPDDSSPAAALARLRASGEGYINFAIAEPGLFRTAFSRGGQITEPPSDPHTGYEPYQMLVSIVEGLVRAGLVAESDRAIVESTAWSTVHGLSLLLIDGPLRLLPEPAKHQLITETVDFVCSRFVRPS</sequence>
<protein>
    <submittedName>
        <fullName evidence="6">TetR/AcrR family transcriptional regulator</fullName>
    </submittedName>
</protein>
<dbReference type="Pfam" id="PF13305">
    <property type="entry name" value="TetR_C_33"/>
    <property type="match status" value="1"/>
</dbReference>
<dbReference type="InterPro" id="IPR009057">
    <property type="entry name" value="Homeodomain-like_sf"/>
</dbReference>
<dbReference type="PRINTS" id="PR00455">
    <property type="entry name" value="HTHTETR"/>
</dbReference>
<evidence type="ECO:0000256" key="2">
    <source>
        <dbReference type="ARBA" id="ARBA00023125"/>
    </source>
</evidence>
<dbReference type="InterPro" id="IPR001647">
    <property type="entry name" value="HTH_TetR"/>
</dbReference>
<dbReference type="Gene3D" id="1.10.357.10">
    <property type="entry name" value="Tetracycline Repressor, domain 2"/>
    <property type="match status" value="1"/>
</dbReference>
<comment type="caution">
    <text evidence="6">The sequence shown here is derived from an EMBL/GenBank/DDBJ whole genome shotgun (WGS) entry which is preliminary data.</text>
</comment>
<dbReference type="InterPro" id="IPR036271">
    <property type="entry name" value="Tet_transcr_reg_TetR-rel_C_sf"/>
</dbReference>